<evidence type="ECO:0000256" key="1">
    <source>
        <dbReference type="SAM" id="MobiDB-lite"/>
    </source>
</evidence>
<gene>
    <name evidence="2" type="ORF">MMEN_LOCUS22321</name>
    <name evidence="3" type="ORF">MMEN_LOCUS22323</name>
</gene>
<dbReference type="EMBL" id="CAJRST010041755">
    <property type="protein sequence ID" value="CAG6022078.1"/>
    <property type="molecule type" value="Genomic_DNA"/>
</dbReference>
<proteinExistence type="predicted"/>
<dbReference type="EMBL" id="CAJRST010041744">
    <property type="protein sequence ID" value="CAG6022074.1"/>
    <property type="molecule type" value="Genomic_DNA"/>
</dbReference>
<evidence type="ECO:0000313" key="2">
    <source>
        <dbReference type="EMBL" id="CAG6022074.1"/>
    </source>
</evidence>
<keyword evidence="4" id="KW-1185">Reference proteome</keyword>
<dbReference type="Proteomes" id="UP000677803">
    <property type="component" value="Unassembled WGS sequence"/>
</dbReference>
<protein>
    <submittedName>
        <fullName evidence="3">(Atlantic silverside) hypothetical protein</fullName>
    </submittedName>
</protein>
<evidence type="ECO:0000313" key="4">
    <source>
        <dbReference type="Proteomes" id="UP000677803"/>
    </source>
</evidence>
<evidence type="ECO:0000313" key="3">
    <source>
        <dbReference type="EMBL" id="CAG6022078.1"/>
    </source>
</evidence>
<sequence length="257" mass="26335">MPVSQGDATEKLAHQVAAQVAAADRRVEEAPGDPHEEEKDEAHKSSKGHVSEPAAECPTSPESLAEATCSLDMEDKEKEDLPEGLSPLPADAAGQLDVFGHDGDPLGVDGAQVGVLEQPHEVGLAGLLQGHDGGALEAQVGLEVLRDLPDQPLEGQLADEQLGGLLVAADLPQGHGSGPVTVRLLHAAGGRRALAGRLGGQLLPGGLASGGLTGVDMTVARGRPGFKSGGAVTQRRNSGLLIGERLLQRLLLQLDPA</sequence>
<comment type="caution">
    <text evidence="3">The sequence shown here is derived from an EMBL/GenBank/DDBJ whole genome shotgun (WGS) entry which is preliminary data.</text>
</comment>
<accession>A0A8S4C3D4</accession>
<dbReference type="AlphaFoldDB" id="A0A8S4C3D4"/>
<feature type="region of interest" description="Disordered" evidence="1">
    <location>
        <begin position="1"/>
        <end position="84"/>
    </location>
</feature>
<reference evidence="3" key="1">
    <citation type="submission" date="2021-05" db="EMBL/GenBank/DDBJ databases">
        <authorList>
            <person name="Tigano A."/>
        </authorList>
    </citation>
    <scope>NUCLEOTIDE SEQUENCE</scope>
</reference>
<dbReference type="OrthoDB" id="8941050at2759"/>
<feature type="compositionally biased region" description="Basic and acidic residues" evidence="1">
    <location>
        <begin position="23"/>
        <end position="44"/>
    </location>
</feature>
<organism evidence="3 4">
    <name type="scientific">Menidia menidia</name>
    <name type="common">Atlantic silverside</name>
    <dbReference type="NCBI Taxonomy" id="238744"/>
    <lineage>
        <taxon>Eukaryota</taxon>
        <taxon>Metazoa</taxon>
        <taxon>Chordata</taxon>
        <taxon>Craniata</taxon>
        <taxon>Vertebrata</taxon>
        <taxon>Euteleostomi</taxon>
        <taxon>Actinopterygii</taxon>
        <taxon>Neopterygii</taxon>
        <taxon>Teleostei</taxon>
        <taxon>Neoteleostei</taxon>
        <taxon>Acanthomorphata</taxon>
        <taxon>Ovalentaria</taxon>
        <taxon>Atherinomorphae</taxon>
        <taxon>Atheriniformes</taxon>
        <taxon>Atherinopsidae</taxon>
        <taxon>Menidiinae</taxon>
        <taxon>Menidia</taxon>
    </lineage>
</organism>
<name>A0A8S4C3D4_9TELE</name>